<evidence type="ECO:0000256" key="7">
    <source>
        <dbReference type="ARBA" id="ARBA00049014"/>
    </source>
</evidence>
<evidence type="ECO:0000259" key="12">
    <source>
        <dbReference type="PROSITE" id="PS50011"/>
    </source>
</evidence>
<reference evidence="13" key="1">
    <citation type="submission" date="2021-01" db="EMBL/GenBank/DDBJ databases">
        <authorList>
            <person name="Corre E."/>
            <person name="Pelletier E."/>
            <person name="Niang G."/>
            <person name="Scheremetjew M."/>
            <person name="Finn R."/>
            <person name="Kale V."/>
            <person name="Holt S."/>
            <person name="Cochrane G."/>
            <person name="Meng A."/>
            <person name="Brown T."/>
            <person name="Cohen L."/>
        </authorList>
    </citation>
    <scope>NUCLEOTIDE SEQUENCE</scope>
    <source>
        <strain evidence="13">CCMP441</strain>
    </source>
</reference>
<feature type="compositionally biased region" description="Polar residues" evidence="10">
    <location>
        <begin position="916"/>
        <end position="939"/>
    </location>
</feature>
<evidence type="ECO:0000313" key="13">
    <source>
        <dbReference type="EMBL" id="CAD8744742.1"/>
    </source>
</evidence>
<dbReference type="Pfam" id="PF00069">
    <property type="entry name" value="Pkinase"/>
    <property type="match status" value="1"/>
</dbReference>
<dbReference type="SUPFAM" id="SSF51126">
    <property type="entry name" value="Pectin lyase-like"/>
    <property type="match status" value="1"/>
</dbReference>
<dbReference type="GO" id="GO:0005524">
    <property type="term" value="F:ATP binding"/>
    <property type="evidence" value="ECO:0007669"/>
    <property type="project" value="UniProtKB-KW"/>
</dbReference>
<comment type="similarity">
    <text evidence="5">Belongs to the protein kinase superfamily. STE Ser/Thr protein kinase family. MAP kinase kinase subfamily.</text>
</comment>
<feature type="signal peptide" evidence="11">
    <location>
        <begin position="1"/>
        <end position="27"/>
    </location>
</feature>
<feature type="compositionally biased region" description="Gly residues" evidence="10">
    <location>
        <begin position="777"/>
        <end position="786"/>
    </location>
</feature>
<feature type="region of interest" description="Disordered" evidence="10">
    <location>
        <begin position="602"/>
        <end position="666"/>
    </location>
</feature>
<feature type="region of interest" description="Disordered" evidence="10">
    <location>
        <begin position="761"/>
        <end position="811"/>
    </location>
</feature>
<dbReference type="PANTHER" id="PTHR48013:SF9">
    <property type="entry name" value="DUAL SPECIFICITY MITOGEN-ACTIVATED PROTEIN KINASE KINASE 5"/>
    <property type="match status" value="1"/>
</dbReference>
<dbReference type="PANTHER" id="PTHR48013">
    <property type="entry name" value="DUAL SPECIFICITY MITOGEN-ACTIVATED PROTEIN KINASE KINASE 5-RELATED"/>
    <property type="match status" value="1"/>
</dbReference>
<keyword evidence="1" id="KW-0808">Transferase</keyword>
<dbReference type="Gene3D" id="3.40.50.10140">
    <property type="entry name" value="Toll/interleukin-1 receptor homology (TIR) domain"/>
    <property type="match status" value="1"/>
</dbReference>
<dbReference type="InterPro" id="IPR000719">
    <property type="entry name" value="Prot_kinase_dom"/>
</dbReference>
<evidence type="ECO:0000256" key="3">
    <source>
        <dbReference type="ARBA" id="ARBA00022777"/>
    </source>
</evidence>
<gene>
    <name evidence="13" type="ORF">HAND1043_LOCUS11237</name>
</gene>
<dbReference type="Gene3D" id="1.10.510.10">
    <property type="entry name" value="Transferase(Phosphotransferase) domain 1"/>
    <property type="match status" value="1"/>
</dbReference>
<proteinExistence type="inferred from homology"/>
<comment type="catalytic activity">
    <reaction evidence="9">
        <text>L-tyrosyl-[protein] + ATP = O-phospho-L-tyrosyl-[protein] + ADP + H(+)</text>
        <dbReference type="Rhea" id="RHEA:10596"/>
        <dbReference type="Rhea" id="RHEA-COMP:10136"/>
        <dbReference type="Rhea" id="RHEA-COMP:20101"/>
        <dbReference type="ChEBI" id="CHEBI:15378"/>
        <dbReference type="ChEBI" id="CHEBI:30616"/>
        <dbReference type="ChEBI" id="CHEBI:46858"/>
        <dbReference type="ChEBI" id="CHEBI:61978"/>
        <dbReference type="ChEBI" id="CHEBI:456216"/>
        <dbReference type="EC" id="2.7.12.2"/>
    </reaction>
</comment>
<organism evidence="13">
    <name type="scientific">Hemiselmis andersenii</name>
    <name type="common">Cryptophyte alga</name>
    <dbReference type="NCBI Taxonomy" id="464988"/>
    <lineage>
        <taxon>Eukaryota</taxon>
        <taxon>Cryptophyceae</taxon>
        <taxon>Cryptomonadales</taxon>
        <taxon>Hemiselmidaceae</taxon>
        <taxon>Hemiselmis</taxon>
    </lineage>
</organism>
<dbReference type="GO" id="GO:0004708">
    <property type="term" value="F:MAP kinase kinase activity"/>
    <property type="evidence" value="ECO:0007669"/>
    <property type="project" value="UniProtKB-EC"/>
</dbReference>
<evidence type="ECO:0000256" key="6">
    <source>
        <dbReference type="ARBA" id="ARBA00038999"/>
    </source>
</evidence>
<dbReference type="InterPro" id="IPR011009">
    <property type="entry name" value="Kinase-like_dom_sf"/>
</dbReference>
<evidence type="ECO:0000256" key="9">
    <source>
        <dbReference type="ARBA" id="ARBA00051693"/>
    </source>
</evidence>
<evidence type="ECO:0000256" key="2">
    <source>
        <dbReference type="ARBA" id="ARBA00022741"/>
    </source>
</evidence>
<keyword evidence="4" id="KW-0067">ATP-binding</keyword>
<evidence type="ECO:0000256" key="11">
    <source>
        <dbReference type="SAM" id="SignalP"/>
    </source>
</evidence>
<feature type="region of interest" description="Disordered" evidence="10">
    <location>
        <begin position="1513"/>
        <end position="1542"/>
    </location>
</feature>
<feature type="compositionally biased region" description="Low complexity" evidence="10">
    <location>
        <begin position="795"/>
        <end position="811"/>
    </location>
</feature>
<comment type="catalytic activity">
    <reaction evidence="7">
        <text>L-seryl-[protein] + ATP = O-phospho-L-seryl-[protein] + ADP + H(+)</text>
        <dbReference type="Rhea" id="RHEA:17989"/>
        <dbReference type="Rhea" id="RHEA-COMP:9863"/>
        <dbReference type="Rhea" id="RHEA-COMP:11604"/>
        <dbReference type="ChEBI" id="CHEBI:15378"/>
        <dbReference type="ChEBI" id="CHEBI:29999"/>
        <dbReference type="ChEBI" id="CHEBI:30616"/>
        <dbReference type="ChEBI" id="CHEBI:83421"/>
        <dbReference type="ChEBI" id="CHEBI:456216"/>
        <dbReference type="EC" id="2.7.12.2"/>
    </reaction>
</comment>
<keyword evidence="2" id="KW-0547">Nucleotide-binding</keyword>
<dbReference type="SMART" id="SM00220">
    <property type="entry name" value="S_TKc"/>
    <property type="match status" value="1"/>
</dbReference>
<feature type="compositionally biased region" description="Low complexity" evidence="10">
    <location>
        <begin position="1513"/>
        <end position="1527"/>
    </location>
</feature>
<keyword evidence="11" id="KW-0732">Signal</keyword>
<name>A0A7S0XWT8_HEMAN</name>
<feature type="region of interest" description="Disordered" evidence="10">
    <location>
        <begin position="851"/>
        <end position="953"/>
    </location>
</feature>
<evidence type="ECO:0000256" key="8">
    <source>
        <dbReference type="ARBA" id="ARBA00049299"/>
    </source>
</evidence>
<dbReference type="InterPro" id="IPR011050">
    <property type="entry name" value="Pectin_lyase_fold/virulence"/>
</dbReference>
<sequence length="1584" mass="168367">MASIRQPSARLLVLCAWALAFALAISADGNVDHTGLSGGEGGSRFRNTMRLSRDKVSEGGGRRQALGVYWIRTQEEFDEWADILASPDSHTVQVALSLQPGVTFRFECDTTGPPLFRIRHGVILNIDTGYSTAKEQATIQGCPHRRFFEVDRGGTLNLKSLVLQKHEAEVFNSTVGDGGCIKVTGGTVTAFETSFKYCSGETVQDEEWTGTGTEAAAAGGTWIADGGAIHASESSFLQLRVCQFHACGGRRGGAIHADSSEVQMGATVFSQTMGTKSGGALSLVGSSLFAHRLDAGMAQMTNPDFKGGVSFDRCASASGAGIHAAGGSKVILENATTGVMASQSGGGVFVVEGNSNITMLNGFFLAGLTPAKAGFAIVRQASYLGMAGEWSISSCKALKKAGAFLVQGRGSQVVLGGDGLVAENVAGAQNEMRRHGKSDWVEMLDGLHSDILGRWTARHGFARHSVGLRDHDEERSEVVGGAFVLEEEGHLVIKDNVLITRNYANDAGGGISASGASKIEIRGLAEVSDNVALVHPDYDLDASSLALLEVDATATLQGFDNPNSISFADPLVISIAVVGSLLLCGALLVSLFVWNRRRRPRSRGKVASDPSSSDAVESGGGVSQGSAGCRSHGNNYSVRVTPNQSSREQLDPWQSIEVTRDGESDTVRLETREHVALQFPNQNAHFVEYSRAASGNPGNTRPFIGGSDSSNERPSPDGSHVILGSGGGDSSGASSAMFADQRGALVEDNSIFVTRASSAGGTNELLGGDHHTLQQGGPWGAGGGGTRRSFARQTSFGSVRSQGSVSSVSGAGASSGLVLPGTGFPSQEGANLVVMSTSRFINTSHPALSPRLVPAPGSAQGSNRSLGGSVQHGPLTSMSNLSQGASLQGTYSSQVYARGGPPVPAPSHVARERVESSSSQGFTNPNTPSNDNSGSLRSSQGHESSHSGFSLSSRASGSRAWGSSLHSLGAVAEGNTPVGYNMQMQSMLPEELRNHFVVVEAVGSGAFGQVYKVVRVRHGVVMENEVEALKVVAGRMGLLTQKELRRLFREAAVMKRIKCKHAVQLYDYGLSSDESRFWFRMEFLEGPTLQQVLKDEGPFEETECVRVGLHTLQALSILHQRCLTHRDVKPANIMRCADPSDPHRWCYKLLDFGVAVGLVPEEAGEEMMTHATLEFQAAGTLAFMSPESLNGGEAINFQSDLWSLGVTLYRLFTGKLPYKGKTVVQMYQDITSTKVPDIRDHVDVARRASVGERFALAVQRSMLVDLGERFRSAAEMDTALYACLVAKQERFFSVFVSYRVRTESVHARILHDELHNTVTPGGHRVKVYLDAVRLIDGENWEKGFSQGLTSSLLFVPLVSLGAVEPMCGCNVGESDDPKPAGRSRLVGGSEDAGDNVLKEWQIALALLEASEENASSCSSPLLRGAYPLLIGSQSPLGSSNYPMMNNLFSERSAAMPPEAVSQATTTAVCQFLEDENIQVTEKTRNRTVAQCVEHVLGLQGGRVWDTSASGFGRTASAGSAAGKGESALDSELDDPHVQNSNGALDHKMVHSLRQSLCGQIPKIHAVLDRILYEKSNQISSTTLS</sequence>
<dbReference type="PROSITE" id="PS50011">
    <property type="entry name" value="PROTEIN_KINASE_DOM"/>
    <property type="match status" value="1"/>
</dbReference>
<accession>A0A7S0XWT8</accession>
<dbReference type="InterPro" id="IPR035897">
    <property type="entry name" value="Toll_tir_struct_dom_sf"/>
</dbReference>
<protein>
    <recommendedName>
        <fullName evidence="6">mitogen-activated protein kinase kinase</fullName>
        <ecNumber evidence="6">2.7.12.2</ecNumber>
    </recommendedName>
</protein>
<feature type="domain" description="Protein kinase" evidence="12">
    <location>
        <begin position="996"/>
        <end position="1292"/>
    </location>
</feature>
<dbReference type="EMBL" id="HBFK01018212">
    <property type="protein sequence ID" value="CAD8744742.1"/>
    <property type="molecule type" value="Transcribed_RNA"/>
</dbReference>
<dbReference type="EC" id="2.7.12.2" evidence="6"/>
<evidence type="ECO:0000256" key="4">
    <source>
        <dbReference type="ARBA" id="ARBA00022840"/>
    </source>
</evidence>
<evidence type="ECO:0000256" key="5">
    <source>
        <dbReference type="ARBA" id="ARBA00038035"/>
    </source>
</evidence>
<feature type="compositionally biased region" description="Polar residues" evidence="10">
    <location>
        <begin position="632"/>
        <end position="647"/>
    </location>
</feature>
<feature type="region of interest" description="Disordered" evidence="10">
    <location>
        <begin position="692"/>
        <end position="735"/>
    </location>
</feature>
<dbReference type="CDD" id="cd14014">
    <property type="entry name" value="STKc_PknB_like"/>
    <property type="match status" value="1"/>
</dbReference>
<feature type="chain" id="PRO_5030818396" description="mitogen-activated protein kinase kinase" evidence="11">
    <location>
        <begin position="28"/>
        <end position="1584"/>
    </location>
</feature>
<feature type="compositionally biased region" description="Polar residues" evidence="10">
    <location>
        <begin position="859"/>
        <end position="895"/>
    </location>
</feature>
<comment type="catalytic activity">
    <reaction evidence="8">
        <text>L-threonyl-[protein] + ATP = O-phospho-L-threonyl-[protein] + ADP + H(+)</text>
        <dbReference type="Rhea" id="RHEA:46608"/>
        <dbReference type="Rhea" id="RHEA-COMP:11060"/>
        <dbReference type="Rhea" id="RHEA-COMP:11605"/>
        <dbReference type="ChEBI" id="CHEBI:15378"/>
        <dbReference type="ChEBI" id="CHEBI:30013"/>
        <dbReference type="ChEBI" id="CHEBI:30616"/>
        <dbReference type="ChEBI" id="CHEBI:61977"/>
        <dbReference type="ChEBI" id="CHEBI:456216"/>
        <dbReference type="EC" id="2.7.12.2"/>
    </reaction>
</comment>
<keyword evidence="3" id="KW-0418">Kinase</keyword>
<evidence type="ECO:0000256" key="1">
    <source>
        <dbReference type="ARBA" id="ARBA00022679"/>
    </source>
</evidence>
<evidence type="ECO:0000256" key="10">
    <source>
        <dbReference type="SAM" id="MobiDB-lite"/>
    </source>
</evidence>
<dbReference type="SUPFAM" id="SSF56112">
    <property type="entry name" value="Protein kinase-like (PK-like)"/>
    <property type="match status" value="1"/>
</dbReference>